<evidence type="ECO:0000256" key="3">
    <source>
        <dbReference type="ARBA" id="ARBA00022842"/>
    </source>
</evidence>
<dbReference type="AlphaFoldDB" id="X1IZW1"/>
<feature type="non-terminal residue" evidence="5">
    <location>
        <position position="1"/>
    </location>
</feature>
<dbReference type="Pfam" id="PF02746">
    <property type="entry name" value="MR_MLE_N"/>
    <property type="match status" value="1"/>
</dbReference>
<keyword evidence="3" id="KW-0460">Magnesium</keyword>
<dbReference type="Gene3D" id="3.30.390.10">
    <property type="entry name" value="Enolase-like, N-terminal domain"/>
    <property type="match status" value="1"/>
</dbReference>
<protein>
    <recommendedName>
        <fullName evidence="4">Mandelate racemase/muconate lactonizing enzyme C-terminal domain-containing protein</fullName>
    </recommendedName>
</protein>
<dbReference type="InterPro" id="IPR013341">
    <property type="entry name" value="Mandelate_racemase_N_dom"/>
</dbReference>
<dbReference type="SUPFAM" id="SSF54826">
    <property type="entry name" value="Enolase N-terminal domain-like"/>
    <property type="match status" value="1"/>
</dbReference>
<dbReference type="InterPro" id="IPR018110">
    <property type="entry name" value="Mandel_Rmase/mucon_lact_enz_CS"/>
</dbReference>
<proteinExistence type="predicted"/>
<sequence length="273" mass="30665">RRPTDIYPRFKAQGADVMGGRLIPLGDDRYKVTGTFLQIETDEGVSGIGPAGTGATAFYIDTQFKPLLIGQDPMAIELLWDQMYRNAIHGRKGDNMMAISSIDIALWDLKGKFLGQPVYKLLGGPVQDKIPAYASALGSSIEPEKAKERVKEFIRQGYTATKWFFREGPTDGPEGVRKNIELMKALREAAGEDMKIMIDCWSSWDVPYTLKMADLLAEYRPFWFEEPVLADLPQSYARLRATCPVTIAGAEHEYTRWGCKMLMDMGAMDVYQV</sequence>
<dbReference type="PROSITE" id="PS00908">
    <property type="entry name" value="MR_MLE_1"/>
    <property type="match status" value="1"/>
</dbReference>
<feature type="non-terminal residue" evidence="5">
    <location>
        <position position="273"/>
    </location>
</feature>
<dbReference type="Pfam" id="PF13378">
    <property type="entry name" value="MR_MLE_C"/>
    <property type="match status" value="1"/>
</dbReference>
<keyword evidence="2" id="KW-0479">Metal-binding</keyword>
<feature type="domain" description="Mandelate racemase/muconate lactonizing enzyme C-terminal" evidence="4">
    <location>
        <begin position="143"/>
        <end position="246"/>
    </location>
</feature>
<evidence type="ECO:0000256" key="1">
    <source>
        <dbReference type="ARBA" id="ARBA00001946"/>
    </source>
</evidence>
<dbReference type="GO" id="GO:0016836">
    <property type="term" value="F:hydro-lyase activity"/>
    <property type="evidence" value="ECO:0007669"/>
    <property type="project" value="TreeGrafter"/>
</dbReference>
<dbReference type="GO" id="GO:0016052">
    <property type="term" value="P:carbohydrate catabolic process"/>
    <property type="evidence" value="ECO:0007669"/>
    <property type="project" value="TreeGrafter"/>
</dbReference>
<dbReference type="InterPro" id="IPR013342">
    <property type="entry name" value="Mandelate_racemase_C"/>
</dbReference>
<dbReference type="InterPro" id="IPR046945">
    <property type="entry name" value="RHMD-like"/>
</dbReference>
<dbReference type="SFLD" id="SFLDS00001">
    <property type="entry name" value="Enolase"/>
    <property type="match status" value="1"/>
</dbReference>
<name>X1IZW1_9ZZZZ</name>
<evidence type="ECO:0000313" key="5">
    <source>
        <dbReference type="EMBL" id="GAH71624.1"/>
    </source>
</evidence>
<evidence type="ECO:0000259" key="4">
    <source>
        <dbReference type="SMART" id="SM00922"/>
    </source>
</evidence>
<dbReference type="InterPro" id="IPR029017">
    <property type="entry name" value="Enolase-like_N"/>
</dbReference>
<gene>
    <name evidence="5" type="ORF">S03H2_41647</name>
</gene>
<dbReference type="PANTHER" id="PTHR13794">
    <property type="entry name" value="ENOLASE SUPERFAMILY, MANDELATE RACEMASE"/>
    <property type="match status" value="1"/>
</dbReference>
<dbReference type="InterPro" id="IPR029065">
    <property type="entry name" value="Enolase_C-like"/>
</dbReference>
<dbReference type="SUPFAM" id="SSF51604">
    <property type="entry name" value="Enolase C-terminal domain-like"/>
    <property type="match status" value="1"/>
</dbReference>
<dbReference type="Gene3D" id="3.20.20.120">
    <property type="entry name" value="Enolase-like C-terminal domain"/>
    <property type="match status" value="1"/>
</dbReference>
<comment type="cofactor">
    <cofactor evidence="1">
        <name>Mg(2+)</name>
        <dbReference type="ChEBI" id="CHEBI:18420"/>
    </cofactor>
</comment>
<dbReference type="GO" id="GO:0009063">
    <property type="term" value="P:amino acid catabolic process"/>
    <property type="evidence" value="ECO:0007669"/>
    <property type="project" value="InterPro"/>
</dbReference>
<evidence type="ECO:0000256" key="2">
    <source>
        <dbReference type="ARBA" id="ARBA00022723"/>
    </source>
</evidence>
<dbReference type="SMART" id="SM00922">
    <property type="entry name" value="MR_MLE"/>
    <property type="match status" value="1"/>
</dbReference>
<accession>X1IZW1</accession>
<reference evidence="5" key="1">
    <citation type="journal article" date="2014" name="Front. Microbiol.">
        <title>High frequency of phylogenetically diverse reductive dehalogenase-homologous genes in deep subseafloor sedimentary metagenomes.</title>
        <authorList>
            <person name="Kawai M."/>
            <person name="Futagami T."/>
            <person name="Toyoda A."/>
            <person name="Takaki Y."/>
            <person name="Nishi S."/>
            <person name="Hori S."/>
            <person name="Arai W."/>
            <person name="Tsubouchi T."/>
            <person name="Morono Y."/>
            <person name="Uchiyama I."/>
            <person name="Ito T."/>
            <person name="Fujiyama A."/>
            <person name="Inagaki F."/>
            <person name="Takami H."/>
        </authorList>
    </citation>
    <scope>NUCLEOTIDE SEQUENCE</scope>
    <source>
        <strain evidence="5">Expedition CK06-06</strain>
    </source>
</reference>
<organism evidence="5">
    <name type="scientific">marine sediment metagenome</name>
    <dbReference type="NCBI Taxonomy" id="412755"/>
    <lineage>
        <taxon>unclassified sequences</taxon>
        <taxon>metagenomes</taxon>
        <taxon>ecological metagenomes</taxon>
    </lineage>
</organism>
<dbReference type="PANTHER" id="PTHR13794:SF58">
    <property type="entry name" value="MITOCHONDRIAL ENOLASE SUPERFAMILY MEMBER 1"/>
    <property type="match status" value="1"/>
</dbReference>
<comment type="caution">
    <text evidence="5">The sequence shown here is derived from an EMBL/GenBank/DDBJ whole genome shotgun (WGS) entry which is preliminary data.</text>
</comment>
<dbReference type="InterPro" id="IPR036849">
    <property type="entry name" value="Enolase-like_C_sf"/>
</dbReference>
<dbReference type="EMBL" id="BARU01025878">
    <property type="protein sequence ID" value="GAH71624.1"/>
    <property type="molecule type" value="Genomic_DNA"/>
</dbReference>
<dbReference type="GO" id="GO:0000287">
    <property type="term" value="F:magnesium ion binding"/>
    <property type="evidence" value="ECO:0007669"/>
    <property type="project" value="TreeGrafter"/>
</dbReference>